<dbReference type="EMBL" id="CAJVPS010003631">
    <property type="protein sequence ID" value="CAG8592244.1"/>
    <property type="molecule type" value="Genomic_DNA"/>
</dbReference>
<dbReference type="InterPro" id="IPR029063">
    <property type="entry name" value="SAM-dependent_MTases_sf"/>
</dbReference>
<dbReference type="Pfam" id="PF13649">
    <property type="entry name" value="Methyltransf_25"/>
    <property type="match status" value="1"/>
</dbReference>
<evidence type="ECO:0000313" key="4">
    <source>
        <dbReference type="Proteomes" id="UP000789508"/>
    </source>
</evidence>
<dbReference type="OrthoDB" id="2013972at2759"/>
<sequence length="297" mass="34450">MGNSKSRLRKERRRPSHNEQVTQNEETDRSQDLFMPESIKEIERTQYKYFLYKHIFECRFSPPIEDKLNEGTLVLDIGCGPGTWILDMASHYPCSEFYGFDIHEIYPTQIRPPNAHFKQANALDGLAFEKDTFELVRLASMAISFDELQYLEVIRDSLRILKPGGYIEIIETEDSFINEGPILRKFIESFKLLLARHDMDVKLSQKLDSLVSLSGFVNIQTDRRIIILNESEGGISGKLFMQLVDDFFQCSVTETFAADLGLSIEEYKEHWQVCKDEIVTYKTGLVLKKIWAQKNLI</sequence>
<evidence type="ECO:0000313" key="3">
    <source>
        <dbReference type="EMBL" id="CAG8592244.1"/>
    </source>
</evidence>
<reference evidence="3" key="1">
    <citation type="submission" date="2021-06" db="EMBL/GenBank/DDBJ databases">
        <authorList>
            <person name="Kallberg Y."/>
            <person name="Tangrot J."/>
            <person name="Rosling A."/>
        </authorList>
    </citation>
    <scope>NUCLEOTIDE SEQUENCE</scope>
    <source>
        <strain evidence="3">FL130A</strain>
    </source>
</reference>
<evidence type="ECO:0000256" key="1">
    <source>
        <dbReference type="SAM" id="MobiDB-lite"/>
    </source>
</evidence>
<proteinExistence type="predicted"/>
<protein>
    <submittedName>
        <fullName evidence="3">3929_t:CDS:1</fullName>
    </submittedName>
</protein>
<accession>A0A9N9C697</accession>
<dbReference type="PANTHER" id="PTHR43591">
    <property type="entry name" value="METHYLTRANSFERASE"/>
    <property type="match status" value="1"/>
</dbReference>
<name>A0A9N9C697_9GLOM</name>
<feature type="compositionally biased region" description="Basic residues" evidence="1">
    <location>
        <begin position="1"/>
        <end position="15"/>
    </location>
</feature>
<dbReference type="AlphaFoldDB" id="A0A9N9C697"/>
<organism evidence="3 4">
    <name type="scientific">Ambispora leptoticha</name>
    <dbReference type="NCBI Taxonomy" id="144679"/>
    <lineage>
        <taxon>Eukaryota</taxon>
        <taxon>Fungi</taxon>
        <taxon>Fungi incertae sedis</taxon>
        <taxon>Mucoromycota</taxon>
        <taxon>Glomeromycotina</taxon>
        <taxon>Glomeromycetes</taxon>
        <taxon>Archaeosporales</taxon>
        <taxon>Ambisporaceae</taxon>
        <taxon>Ambispora</taxon>
    </lineage>
</organism>
<evidence type="ECO:0000259" key="2">
    <source>
        <dbReference type="Pfam" id="PF13649"/>
    </source>
</evidence>
<feature type="domain" description="Methyltransferase" evidence="2">
    <location>
        <begin position="74"/>
        <end position="165"/>
    </location>
</feature>
<keyword evidence="4" id="KW-1185">Reference proteome</keyword>
<dbReference type="Proteomes" id="UP000789508">
    <property type="component" value="Unassembled WGS sequence"/>
</dbReference>
<comment type="caution">
    <text evidence="3">The sequence shown here is derived from an EMBL/GenBank/DDBJ whole genome shotgun (WGS) entry which is preliminary data.</text>
</comment>
<dbReference type="InterPro" id="IPR041698">
    <property type="entry name" value="Methyltransf_25"/>
</dbReference>
<dbReference type="SUPFAM" id="SSF53335">
    <property type="entry name" value="S-adenosyl-L-methionine-dependent methyltransferases"/>
    <property type="match status" value="1"/>
</dbReference>
<dbReference type="CDD" id="cd02440">
    <property type="entry name" value="AdoMet_MTases"/>
    <property type="match status" value="1"/>
</dbReference>
<dbReference type="Gene3D" id="3.40.50.150">
    <property type="entry name" value="Vaccinia Virus protein VP39"/>
    <property type="match status" value="1"/>
</dbReference>
<feature type="region of interest" description="Disordered" evidence="1">
    <location>
        <begin position="1"/>
        <end position="33"/>
    </location>
</feature>
<gene>
    <name evidence="3" type="ORF">ALEPTO_LOCUS7757</name>
</gene>